<keyword evidence="2" id="KW-1185">Reference proteome</keyword>
<dbReference type="EMBL" id="JAPEQY010000007">
    <property type="protein sequence ID" value="MFO2477950.1"/>
    <property type="molecule type" value="Genomic_DNA"/>
</dbReference>
<evidence type="ECO:0000313" key="1">
    <source>
        <dbReference type="EMBL" id="MFO2477950.1"/>
    </source>
</evidence>
<gene>
    <name evidence="1" type="ORF">OOJ96_11075</name>
</gene>
<proteinExistence type="predicted"/>
<dbReference type="Proteomes" id="UP001637618">
    <property type="component" value="Unassembled WGS sequence"/>
</dbReference>
<name>A0ACC7PD62_9PSED</name>
<comment type="caution">
    <text evidence="1">The sequence shown here is derived from an EMBL/GenBank/DDBJ whole genome shotgun (WGS) entry which is preliminary data.</text>
</comment>
<reference evidence="1" key="1">
    <citation type="submission" date="2022-11" db="EMBL/GenBank/DDBJ databases">
        <title>Draft genome sequences of strains of Pseudomonas imrae sp. nov.</title>
        <authorList>
            <person name="Salva Serra F."/>
            <person name="Nimje P."/>
            <person name="Moore E.R.B."/>
            <person name="Marathe N.P."/>
        </authorList>
    </citation>
    <scope>NUCLEOTIDE SEQUENCE</scope>
    <source>
        <strain evidence="1">15FMM2</strain>
    </source>
</reference>
<protein>
    <submittedName>
        <fullName evidence="1">MipA/OmpV family protein</fullName>
    </submittedName>
</protein>
<sequence>MSSKTIYLCVTSLCLAPWAHAAAAQDWQYSLSAGVANLPRYSGSNERMTAPLLGAEVISPWGIFLDTDRGLGWGYEGQRASFSAYVGASAGRKDKKKSGHAGSDRLQGMGEIKSRPQLGISASYSLGSAILGATLEHALEQDDKKDSGKAFTSLELSIGTLLYKGDYGSLDASLNSRFGDGNYVQTWYGVTPGQATRSRFHAFDAKGGLVSRGLNLTWNLPISEHTQFTTLLDMHYLSGDAGKSPIVERRLQTSVMGVLKYTF</sequence>
<organism evidence="1 2">
    <name type="scientific">Pseudomonas imrae</name>
    <dbReference type="NCBI Taxonomy" id="2992837"/>
    <lineage>
        <taxon>Bacteria</taxon>
        <taxon>Pseudomonadati</taxon>
        <taxon>Pseudomonadota</taxon>
        <taxon>Gammaproteobacteria</taxon>
        <taxon>Pseudomonadales</taxon>
        <taxon>Pseudomonadaceae</taxon>
        <taxon>Pseudomonas</taxon>
    </lineage>
</organism>
<evidence type="ECO:0000313" key="2">
    <source>
        <dbReference type="Proteomes" id="UP001637618"/>
    </source>
</evidence>
<accession>A0ACC7PD62</accession>